<keyword evidence="1" id="KW-0472">Membrane</keyword>
<comment type="caution">
    <text evidence="2">The sequence shown here is derived from an EMBL/GenBank/DDBJ whole genome shotgun (WGS) entry which is preliminary data.</text>
</comment>
<evidence type="ECO:0000313" key="3">
    <source>
        <dbReference type="Proteomes" id="UP000601108"/>
    </source>
</evidence>
<dbReference type="RefSeq" id="WP_027412756.1">
    <property type="nucleotide sequence ID" value="NZ_BMWS01000023.1"/>
</dbReference>
<protein>
    <recommendedName>
        <fullName evidence="4">Fimbrial assembly protein (PilN)</fullName>
    </recommendedName>
</protein>
<sequence>MLDKLKNINLFQEKKFAIIGIIMADVTTYEVLIVDKISEQLSIADSFFTTEYNKLKERVGISTPVLCNFSGKGIINKKVASKSNYLKDILFNANADDFYIYEVNQGNQEFVSLARKEVLNTIFNQFREDKYLVLDYSIGPFVSIIFEKIIDQNSFLSGSYLLHFEEGSLIEYQKKIDSEETYVLGKDKISSKQIVLFSTLLNHLYPLEVIRYDFEFLKLNKQELLLKKTFNNGVVLLGIFFLGSLLISYLLLNYYNNRYITYESQLYNLNHTYEQVKKLEKEKQNKALVLQESGVLKNAFLSYYIQEIIDSIPNEIILSSLVVNPNNKKIKNFEKIFFETNTILIEGDSKSSIPLNDWVKSLKKQDWLLKIEILDYNIKRKESGKFILKLIVK</sequence>
<accession>A0A918N3H6</accession>
<name>A0A918N3H6_9FLAO</name>
<feature type="transmembrane region" description="Helical" evidence="1">
    <location>
        <begin position="234"/>
        <end position="252"/>
    </location>
</feature>
<evidence type="ECO:0000313" key="2">
    <source>
        <dbReference type="EMBL" id="GGX27266.1"/>
    </source>
</evidence>
<keyword evidence="3" id="KW-1185">Reference proteome</keyword>
<keyword evidence="1" id="KW-1133">Transmembrane helix</keyword>
<evidence type="ECO:0000256" key="1">
    <source>
        <dbReference type="SAM" id="Phobius"/>
    </source>
</evidence>
<evidence type="ECO:0008006" key="4">
    <source>
        <dbReference type="Google" id="ProtNLM"/>
    </source>
</evidence>
<dbReference type="EMBL" id="BMWS01000023">
    <property type="protein sequence ID" value="GGX27266.1"/>
    <property type="molecule type" value="Genomic_DNA"/>
</dbReference>
<keyword evidence="1" id="KW-0812">Transmembrane</keyword>
<dbReference type="Proteomes" id="UP000601108">
    <property type="component" value="Unassembled WGS sequence"/>
</dbReference>
<organism evidence="2 3">
    <name type="scientific">Aquimarina muelleri</name>
    <dbReference type="NCBI Taxonomy" id="279356"/>
    <lineage>
        <taxon>Bacteria</taxon>
        <taxon>Pseudomonadati</taxon>
        <taxon>Bacteroidota</taxon>
        <taxon>Flavobacteriia</taxon>
        <taxon>Flavobacteriales</taxon>
        <taxon>Flavobacteriaceae</taxon>
        <taxon>Aquimarina</taxon>
    </lineage>
</organism>
<dbReference type="AlphaFoldDB" id="A0A918N3H6"/>
<proteinExistence type="predicted"/>
<gene>
    <name evidence="2" type="ORF">GCM10007384_30750</name>
</gene>
<reference evidence="2 3" key="1">
    <citation type="journal article" date="2014" name="Int. J. Syst. Evol. Microbiol.">
        <title>Complete genome sequence of Corynebacterium casei LMG S-19264T (=DSM 44701T), isolated from a smear-ripened cheese.</title>
        <authorList>
            <consortium name="US DOE Joint Genome Institute (JGI-PGF)"/>
            <person name="Walter F."/>
            <person name="Albersmeier A."/>
            <person name="Kalinowski J."/>
            <person name="Ruckert C."/>
        </authorList>
    </citation>
    <scope>NUCLEOTIDE SEQUENCE [LARGE SCALE GENOMIC DNA]</scope>
    <source>
        <strain evidence="2 3">KCTC 12285</strain>
    </source>
</reference>